<evidence type="ECO:0000256" key="3">
    <source>
        <dbReference type="ARBA" id="ARBA00012662"/>
    </source>
</evidence>
<feature type="chain" id="PRO_5003375753" description="alpha-L-fucosidase" evidence="7">
    <location>
        <begin position="22"/>
        <end position="443"/>
    </location>
</feature>
<dbReference type="STRING" id="688246.Premu_2343"/>
<dbReference type="SMART" id="SM00812">
    <property type="entry name" value="Alpha_L_fucos"/>
    <property type="match status" value="1"/>
</dbReference>
<dbReference type="PANTHER" id="PTHR10030:SF37">
    <property type="entry name" value="ALPHA-L-FUCOSIDASE-RELATED"/>
    <property type="match status" value="1"/>
</dbReference>
<dbReference type="Proteomes" id="UP000002772">
    <property type="component" value="Unassembled WGS sequence"/>
</dbReference>
<dbReference type="EMBL" id="GL945017">
    <property type="protein sequence ID" value="EGN57724.1"/>
    <property type="molecule type" value="Genomic_DNA"/>
</dbReference>
<dbReference type="EC" id="3.2.1.51" evidence="3"/>
<dbReference type="InterPro" id="IPR000933">
    <property type="entry name" value="Glyco_hydro_29"/>
</dbReference>
<protein>
    <recommendedName>
        <fullName evidence="3">alpha-L-fucosidase</fullName>
        <ecNumber evidence="3">3.2.1.51</ecNumber>
    </recommendedName>
</protein>
<keyword evidence="6" id="KW-0326">Glycosidase</keyword>
<dbReference type="GO" id="GO:0004560">
    <property type="term" value="F:alpha-L-fucosidase activity"/>
    <property type="evidence" value="ECO:0007669"/>
    <property type="project" value="InterPro"/>
</dbReference>
<dbReference type="OrthoDB" id="1389336at2"/>
<evidence type="ECO:0000256" key="2">
    <source>
        <dbReference type="ARBA" id="ARBA00007951"/>
    </source>
</evidence>
<dbReference type="Gene3D" id="3.20.20.80">
    <property type="entry name" value="Glycosidases"/>
    <property type="match status" value="1"/>
</dbReference>
<comment type="function">
    <text evidence="1">Alpha-L-fucosidase is responsible for hydrolyzing the alpha-1,6-linked fucose joined to the reducing-end N-acetylglucosamine of the carbohydrate moieties of glycoproteins.</text>
</comment>
<dbReference type="InterPro" id="IPR017853">
    <property type="entry name" value="GH"/>
</dbReference>
<dbReference type="InterPro" id="IPR057739">
    <property type="entry name" value="Glyco_hydro_29_N"/>
</dbReference>
<dbReference type="eggNOG" id="COG3669">
    <property type="taxonomic scope" value="Bacteria"/>
</dbReference>
<evidence type="ECO:0000256" key="6">
    <source>
        <dbReference type="ARBA" id="ARBA00023295"/>
    </source>
</evidence>
<proteinExistence type="inferred from homology"/>
<dbReference type="PANTHER" id="PTHR10030">
    <property type="entry name" value="ALPHA-L-FUCOSIDASE"/>
    <property type="match status" value="1"/>
</dbReference>
<dbReference type="PIRSF" id="PIRSF001092">
    <property type="entry name" value="Alpha-L-fucosidase"/>
    <property type="match status" value="1"/>
</dbReference>
<evidence type="ECO:0000256" key="1">
    <source>
        <dbReference type="ARBA" id="ARBA00004071"/>
    </source>
</evidence>
<gene>
    <name evidence="9" type="ORF">Premu_2343</name>
</gene>
<comment type="similarity">
    <text evidence="2">Belongs to the glycosyl hydrolase 29 family.</text>
</comment>
<evidence type="ECO:0000256" key="4">
    <source>
        <dbReference type="ARBA" id="ARBA00022729"/>
    </source>
</evidence>
<dbReference type="RefSeq" id="WP_007575478.1">
    <property type="nucleotide sequence ID" value="NZ_BPTS01000002.1"/>
</dbReference>
<dbReference type="GO" id="GO:0016139">
    <property type="term" value="P:glycoside catabolic process"/>
    <property type="evidence" value="ECO:0007669"/>
    <property type="project" value="TreeGrafter"/>
</dbReference>
<name>F8N9B5_9BACT</name>
<dbReference type="Pfam" id="PF01120">
    <property type="entry name" value="Alpha_L_fucos"/>
    <property type="match status" value="1"/>
</dbReference>
<reference evidence="10" key="1">
    <citation type="journal article" date="2011" name="Stand. Genomic Sci.">
        <title>Non-contiguous finished genome sequence of the opportunistic oral pathogen Prevotella multisaccharivorax type strain (PPPA20).</title>
        <authorList>
            <person name="Pati A."/>
            <person name="Gronow S."/>
            <person name="Lu M."/>
            <person name="Lapidus A."/>
            <person name="Nolan M."/>
            <person name="Lucas S."/>
            <person name="Hammon N."/>
            <person name="Deshpande S."/>
            <person name="Cheng J.F."/>
            <person name="Tapia R."/>
            <person name="Han C."/>
            <person name="Goodwin L."/>
            <person name="Pitluck S."/>
            <person name="Liolios K."/>
            <person name="Pagani I."/>
            <person name="Mavromatis K."/>
            <person name="Mikhailova N."/>
            <person name="Huntemann M."/>
            <person name="Chen A."/>
            <person name="Palaniappan K."/>
            <person name="Land M."/>
            <person name="Hauser L."/>
            <person name="Detter J.C."/>
            <person name="Brambilla E.M."/>
            <person name="Rohde M."/>
            <person name="Goker M."/>
            <person name="Woyke T."/>
            <person name="Bristow J."/>
            <person name="Eisen J.A."/>
            <person name="Markowitz V."/>
            <person name="Hugenholtz P."/>
            <person name="Kyrpides N.C."/>
            <person name="Klenk H.P."/>
            <person name="Ivanova N."/>
        </authorList>
    </citation>
    <scope>NUCLEOTIDE SEQUENCE [LARGE SCALE GENOMIC DNA]</scope>
    <source>
        <strain evidence="10">DSM 17128</strain>
    </source>
</reference>
<evidence type="ECO:0000256" key="5">
    <source>
        <dbReference type="ARBA" id="ARBA00022801"/>
    </source>
</evidence>
<dbReference type="HOGENOM" id="CLU_002934_0_1_10"/>
<feature type="domain" description="Glycoside hydrolase family 29 N-terminal" evidence="8">
    <location>
        <begin position="31"/>
        <end position="352"/>
    </location>
</feature>
<keyword evidence="4 7" id="KW-0732">Signal</keyword>
<evidence type="ECO:0000313" key="10">
    <source>
        <dbReference type="Proteomes" id="UP000002772"/>
    </source>
</evidence>
<keyword evidence="5 9" id="KW-0378">Hydrolase</keyword>
<organism evidence="9 10">
    <name type="scientific">Hallella multisaccharivorax DSM 17128</name>
    <dbReference type="NCBI Taxonomy" id="688246"/>
    <lineage>
        <taxon>Bacteria</taxon>
        <taxon>Pseudomonadati</taxon>
        <taxon>Bacteroidota</taxon>
        <taxon>Bacteroidia</taxon>
        <taxon>Bacteroidales</taxon>
        <taxon>Prevotellaceae</taxon>
        <taxon>Hallella</taxon>
    </lineage>
</organism>
<feature type="signal peptide" evidence="7">
    <location>
        <begin position="1"/>
        <end position="21"/>
    </location>
</feature>
<evidence type="ECO:0000313" key="9">
    <source>
        <dbReference type="EMBL" id="EGN57724.1"/>
    </source>
</evidence>
<sequence length="443" mass="50508">MKRLFIAITLLVLMLPSVAQKDVSLKLDPAKAQWFREAKFGMFIHWGLYSIFAGSYNGHTLPDATLPNGRSWYAEWAEKRLQIPDKVYRGKAREFSTPRYNPDEWVRLAKEAGMRYLVITAKHHDGFALWDSKVSHFDVELTPGKKDLLAPLVKACRKYGLKYGFYYSHWEDWEHPGGAKPEWEKQPTDAEYQKYWEEKSLPQVKELLVNYDPDLLWFDTWGSESTLLTPARRDELIRLVRTYSKKCLINGRICYTNPGDDVDFLEMMDNEYPAALQDRPWQTPATMQQSWGYHARDYNWKPARQMLTYLVSNVSKGGNYLLNIGPKADGTLPLPAVRRLREMGGWMAANGEAVYGTSPVHIEAPADVFLSQKTENGKHWLYVFLTRPMSQLTLPVKAVGGCQVLETGQPVDCTATSGGSVSLAIPDGVFRDGSIQVLKLEIE</sequence>
<dbReference type="AlphaFoldDB" id="F8N9B5"/>
<dbReference type="InterPro" id="IPR016286">
    <property type="entry name" value="FUC_metazoa-typ"/>
</dbReference>
<dbReference type="GO" id="GO:0005764">
    <property type="term" value="C:lysosome"/>
    <property type="evidence" value="ECO:0007669"/>
    <property type="project" value="TreeGrafter"/>
</dbReference>
<evidence type="ECO:0000256" key="7">
    <source>
        <dbReference type="SAM" id="SignalP"/>
    </source>
</evidence>
<dbReference type="GO" id="GO:0006004">
    <property type="term" value="P:fucose metabolic process"/>
    <property type="evidence" value="ECO:0007669"/>
    <property type="project" value="InterPro"/>
</dbReference>
<dbReference type="SUPFAM" id="SSF51445">
    <property type="entry name" value="(Trans)glycosidases"/>
    <property type="match status" value="1"/>
</dbReference>
<dbReference type="PRINTS" id="PR00741">
    <property type="entry name" value="GLHYDRLASE29"/>
</dbReference>
<accession>F8N9B5</accession>
<keyword evidence="10" id="KW-1185">Reference proteome</keyword>
<evidence type="ECO:0000259" key="8">
    <source>
        <dbReference type="Pfam" id="PF01120"/>
    </source>
</evidence>